<reference evidence="1" key="1">
    <citation type="submission" date="2014-11" db="EMBL/GenBank/DDBJ databases">
        <authorList>
            <person name="Amaro Gonzalez C."/>
        </authorList>
    </citation>
    <scope>NUCLEOTIDE SEQUENCE</scope>
</reference>
<reference evidence="1" key="2">
    <citation type="journal article" date="2015" name="Fish Shellfish Immunol.">
        <title>Early steps in the European eel (Anguilla anguilla)-Vibrio vulnificus interaction in the gills: Role of the RtxA13 toxin.</title>
        <authorList>
            <person name="Callol A."/>
            <person name="Pajuelo D."/>
            <person name="Ebbesson L."/>
            <person name="Teles M."/>
            <person name="MacKenzie S."/>
            <person name="Amaro C."/>
        </authorList>
    </citation>
    <scope>NUCLEOTIDE SEQUENCE</scope>
</reference>
<sequence length="28" mass="3213">MITYSPLLSLIILFSQHQCNSLYTLSIL</sequence>
<evidence type="ECO:0000313" key="1">
    <source>
        <dbReference type="EMBL" id="JAH07733.1"/>
    </source>
</evidence>
<name>A0A0E9PV68_ANGAN</name>
<protein>
    <submittedName>
        <fullName evidence="1">Uncharacterized protein</fullName>
    </submittedName>
</protein>
<organism evidence="1">
    <name type="scientific">Anguilla anguilla</name>
    <name type="common">European freshwater eel</name>
    <name type="synonym">Muraena anguilla</name>
    <dbReference type="NCBI Taxonomy" id="7936"/>
    <lineage>
        <taxon>Eukaryota</taxon>
        <taxon>Metazoa</taxon>
        <taxon>Chordata</taxon>
        <taxon>Craniata</taxon>
        <taxon>Vertebrata</taxon>
        <taxon>Euteleostomi</taxon>
        <taxon>Actinopterygii</taxon>
        <taxon>Neopterygii</taxon>
        <taxon>Teleostei</taxon>
        <taxon>Anguilliformes</taxon>
        <taxon>Anguillidae</taxon>
        <taxon>Anguilla</taxon>
    </lineage>
</organism>
<accession>A0A0E9PV68</accession>
<dbReference type="EMBL" id="GBXM01100844">
    <property type="protein sequence ID" value="JAH07733.1"/>
    <property type="molecule type" value="Transcribed_RNA"/>
</dbReference>
<proteinExistence type="predicted"/>
<dbReference type="AlphaFoldDB" id="A0A0E9PV68"/>